<evidence type="ECO:0000313" key="8">
    <source>
        <dbReference type="Proteomes" id="UP000596660"/>
    </source>
</evidence>
<evidence type="ECO:0000313" key="7">
    <source>
        <dbReference type="EnsemblPlants" id="AUR62001025-RA:cds"/>
    </source>
</evidence>
<dbReference type="Pfam" id="PF04577">
    <property type="entry name" value="Glyco_transf_61"/>
    <property type="match status" value="1"/>
</dbReference>
<name>A0A803KPR9_CHEQI</name>
<dbReference type="OrthoDB" id="529273at2759"/>
<evidence type="ECO:0000256" key="5">
    <source>
        <dbReference type="SAM" id="Phobius"/>
    </source>
</evidence>
<dbReference type="InterPro" id="IPR049625">
    <property type="entry name" value="Glyco_transf_61_cat"/>
</dbReference>
<dbReference type="PANTHER" id="PTHR20961">
    <property type="entry name" value="GLYCOSYLTRANSFERASE"/>
    <property type="match status" value="1"/>
</dbReference>
<evidence type="ECO:0000256" key="4">
    <source>
        <dbReference type="ARBA" id="ARBA00023180"/>
    </source>
</evidence>
<dbReference type="OMA" id="CNTMEAK"/>
<comment type="subcellular location">
    <subcellularLocation>
        <location evidence="1">Golgi apparatus membrane</location>
        <topology evidence="1">Single-pass type II membrane protein</topology>
    </subcellularLocation>
</comment>
<dbReference type="GeneID" id="110737111"/>
<dbReference type="RefSeq" id="XP_021773173.1">
    <property type="nucleotide sequence ID" value="XM_021917481.1"/>
</dbReference>
<dbReference type="AlphaFoldDB" id="A0A803KPR9"/>
<evidence type="ECO:0000259" key="6">
    <source>
        <dbReference type="Pfam" id="PF04577"/>
    </source>
</evidence>
<dbReference type="EnsemblPlants" id="AUR62001025-RA">
    <property type="protein sequence ID" value="AUR62001025-RA:cds"/>
    <property type="gene ID" value="AUR62001025"/>
</dbReference>
<proteinExistence type="predicted"/>
<feature type="transmembrane region" description="Helical" evidence="5">
    <location>
        <begin position="20"/>
        <end position="41"/>
    </location>
</feature>
<reference evidence="7" key="2">
    <citation type="submission" date="2021-03" db="UniProtKB">
        <authorList>
            <consortium name="EnsemblPlants"/>
        </authorList>
    </citation>
    <scope>IDENTIFICATION</scope>
</reference>
<evidence type="ECO:0000256" key="3">
    <source>
        <dbReference type="ARBA" id="ARBA00022679"/>
    </source>
</evidence>
<dbReference type="Proteomes" id="UP000596660">
    <property type="component" value="Unplaced"/>
</dbReference>
<dbReference type="SMR" id="A0A803KPR9"/>
<keyword evidence="4" id="KW-0325">Glycoprotein</keyword>
<dbReference type="KEGG" id="cqi:110737111"/>
<keyword evidence="5" id="KW-1133">Transmembrane helix</keyword>
<keyword evidence="8" id="KW-1185">Reference proteome</keyword>
<reference evidence="7" key="1">
    <citation type="journal article" date="2017" name="Nature">
        <title>The genome of Chenopodium quinoa.</title>
        <authorList>
            <person name="Jarvis D.E."/>
            <person name="Ho Y.S."/>
            <person name="Lightfoot D.J."/>
            <person name="Schmoeckel S.M."/>
            <person name="Li B."/>
            <person name="Borm T.J.A."/>
            <person name="Ohyanagi H."/>
            <person name="Mineta K."/>
            <person name="Michell C.T."/>
            <person name="Saber N."/>
            <person name="Kharbatia N.M."/>
            <person name="Rupper R.R."/>
            <person name="Sharp A.R."/>
            <person name="Dally N."/>
            <person name="Boughton B.A."/>
            <person name="Woo Y.H."/>
            <person name="Gao G."/>
            <person name="Schijlen E.G.W.M."/>
            <person name="Guo X."/>
            <person name="Momin A.A."/>
            <person name="Negrao S."/>
            <person name="Al-Babili S."/>
            <person name="Gehring C."/>
            <person name="Roessner U."/>
            <person name="Jung C."/>
            <person name="Murphy K."/>
            <person name="Arold S.T."/>
            <person name="Gojobori T."/>
            <person name="van der Linden C.G."/>
            <person name="van Loo E.N."/>
            <person name="Jellen E.N."/>
            <person name="Maughan P.J."/>
            <person name="Tester M."/>
        </authorList>
    </citation>
    <scope>NUCLEOTIDE SEQUENCE [LARGE SCALE GENOMIC DNA]</scope>
    <source>
        <strain evidence="7">cv. PI 614886</strain>
    </source>
</reference>
<keyword evidence="5" id="KW-0812">Transmembrane</keyword>
<dbReference type="InterPro" id="IPR007657">
    <property type="entry name" value="Glycosyltransferase_61"/>
</dbReference>
<sequence length="457" mass="52744">MLEKLLAKCCVKLERKRVGLWVLFSFVLVTVSLCTVLKSYMDPLPIWEINLRRLNSNNKNTVKLVPHDSFEPFLAPMCNFSGEKSDYCEFNGDIRIHGNSSSIFFSSPQLENIELQENRTWGIKIYARKTDEHVMGQVKELLLKPVLSVQEMPKCTVNHSVPAIVFSTGGYGGNIFHDTSDILIPLYLTSLHFNREVQFLIQDKHYYWNERHEVTLKALSKYEIIDLNHDKEIRCFNNAIIGVQSHQDFGIDPEKLPYGLTLRNFTQFIRKIYSLQRDTAIQITAEDDRKPRLLIISRKKTRTILNEDKIVAEAQRLGYDVEVIDARMSLKNFSKIVNSADVMLGVHGAGLTNILYLPENAVLIQVIPIGLQSVSKIFYERPAKNMSLKYLEYEISVKESSLIQQYPIKHQVITDPEIAKKAGWPEFKKIYMDNQDVRLDMSNFRTVLVKALELLRQ</sequence>
<accession>A0A803KPR9</accession>
<gene>
    <name evidence="7" type="primary">LOC110737111</name>
</gene>
<keyword evidence="2" id="KW-0328">Glycosyltransferase</keyword>
<organism evidence="7 8">
    <name type="scientific">Chenopodium quinoa</name>
    <name type="common">Quinoa</name>
    <dbReference type="NCBI Taxonomy" id="63459"/>
    <lineage>
        <taxon>Eukaryota</taxon>
        <taxon>Viridiplantae</taxon>
        <taxon>Streptophyta</taxon>
        <taxon>Embryophyta</taxon>
        <taxon>Tracheophyta</taxon>
        <taxon>Spermatophyta</taxon>
        <taxon>Magnoliopsida</taxon>
        <taxon>eudicotyledons</taxon>
        <taxon>Gunneridae</taxon>
        <taxon>Pentapetalae</taxon>
        <taxon>Caryophyllales</taxon>
        <taxon>Chenopodiaceae</taxon>
        <taxon>Chenopodioideae</taxon>
        <taxon>Atripliceae</taxon>
        <taxon>Chenopodium</taxon>
    </lineage>
</organism>
<dbReference type="Gramene" id="AUR62001025-RA">
    <property type="protein sequence ID" value="AUR62001025-RA:cds"/>
    <property type="gene ID" value="AUR62001025"/>
</dbReference>
<evidence type="ECO:0000256" key="1">
    <source>
        <dbReference type="ARBA" id="ARBA00004323"/>
    </source>
</evidence>
<dbReference type="GO" id="GO:0016763">
    <property type="term" value="F:pentosyltransferase activity"/>
    <property type="evidence" value="ECO:0007669"/>
    <property type="project" value="UniProtKB-ARBA"/>
</dbReference>
<feature type="domain" description="Glycosyltransferase 61 catalytic" evidence="6">
    <location>
        <begin position="261"/>
        <end position="364"/>
    </location>
</feature>
<dbReference type="PANTHER" id="PTHR20961:SF5">
    <property type="entry name" value="GLYCOSYLTRANSFERASE-RELATED"/>
    <property type="match status" value="1"/>
</dbReference>
<evidence type="ECO:0000256" key="2">
    <source>
        <dbReference type="ARBA" id="ARBA00022676"/>
    </source>
</evidence>
<protein>
    <recommendedName>
        <fullName evidence="6">Glycosyltransferase 61 catalytic domain-containing protein</fullName>
    </recommendedName>
</protein>
<keyword evidence="5" id="KW-0472">Membrane</keyword>
<dbReference type="GO" id="GO:0000139">
    <property type="term" value="C:Golgi membrane"/>
    <property type="evidence" value="ECO:0007669"/>
    <property type="project" value="UniProtKB-SubCell"/>
</dbReference>
<keyword evidence="3" id="KW-0808">Transferase</keyword>